<gene>
    <name evidence="2" type="ORF">KR50_05110</name>
</gene>
<evidence type="ECO:0000313" key="3">
    <source>
        <dbReference type="Proteomes" id="UP000031972"/>
    </source>
</evidence>
<dbReference type="AlphaFoldDB" id="A0A0C2VWB7"/>
<evidence type="ECO:0000313" key="2">
    <source>
        <dbReference type="EMBL" id="KIL53182.1"/>
    </source>
</evidence>
<feature type="domain" description="Transcription regulator PadR N-terminal" evidence="1">
    <location>
        <begin position="15"/>
        <end position="86"/>
    </location>
</feature>
<dbReference type="Pfam" id="PF03551">
    <property type="entry name" value="PadR"/>
    <property type="match status" value="1"/>
</dbReference>
<dbReference type="OrthoDB" id="9791785at2"/>
<dbReference type="PATRIC" id="fig|220754.4.peg.521"/>
<accession>A0A0C2VWB7</accession>
<keyword evidence="3" id="KW-1185">Reference proteome</keyword>
<dbReference type="PANTHER" id="PTHR33169:SF25">
    <property type="entry name" value="DNA-BINDING PROTEIN YIZB-RELATED"/>
    <property type="match status" value="1"/>
</dbReference>
<comment type="caution">
    <text evidence="2">The sequence shown here is derived from an EMBL/GenBank/DDBJ whole genome shotgun (WGS) entry which is preliminary data.</text>
</comment>
<name>A0A0C2VWB7_9BACL</name>
<proteinExistence type="predicted"/>
<dbReference type="InterPro" id="IPR052509">
    <property type="entry name" value="Metal_resp_DNA-bind_regulator"/>
</dbReference>
<dbReference type="InterPro" id="IPR005149">
    <property type="entry name" value="Tscrpt_reg_PadR_N"/>
</dbReference>
<sequence>MNKSQMLKGVLEGCILAVIEERPTYGYELYLRLTDQGLQAVSEGSIYPVLLRLQKEELIEGTFVKSANGPNRKYYSLSDKGKQAIKHFKQEWIVLSDSVNEIVLKKGGRGDDDHHRIHRAK</sequence>
<evidence type="ECO:0000259" key="1">
    <source>
        <dbReference type="Pfam" id="PF03551"/>
    </source>
</evidence>
<dbReference type="PANTHER" id="PTHR33169">
    <property type="entry name" value="PADR-FAMILY TRANSCRIPTIONAL REGULATOR"/>
    <property type="match status" value="1"/>
</dbReference>
<reference evidence="2 3" key="1">
    <citation type="submission" date="2015-01" db="EMBL/GenBank/DDBJ databases">
        <title>Jeotgalibacillus campisalis genome sequencing.</title>
        <authorList>
            <person name="Goh K.M."/>
            <person name="Chan K.-G."/>
            <person name="Yaakop A.S."/>
            <person name="Ee R."/>
            <person name="Gan H.M."/>
            <person name="Chan C.S."/>
        </authorList>
    </citation>
    <scope>NUCLEOTIDE SEQUENCE [LARGE SCALE GENOMIC DNA]</scope>
    <source>
        <strain evidence="2 3">SF-57</strain>
    </source>
</reference>
<dbReference type="EMBL" id="JXRR01000001">
    <property type="protein sequence ID" value="KIL53182.1"/>
    <property type="molecule type" value="Genomic_DNA"/>
</dbReference>
<dbReference type="Gene3D" id="1.10.10.10">
    <property type="entry name" value="Winged helix-like DNA-binding domain superfamily/Winged helix DNA-binding domain"/>
    <property type="match status" value="1"/>
</dbReference>
<dbReference type="InterPro" id="IPR036390">
    <property type="entry name" value="WH_DNA-bd_sf"/>
</dbReference>
<dbReference type="Proteomes" id="UP000031972">
    <property type="component" value="Unassembled WGS sequence"/>
</dbReference>
<dbReference type="RefSeq" id="WP_041054328.1">
    <property type="nucleotide sequence ID" value="NZ_JXRR01000001.1"/>
</dbReference>
<dbReference type="SUPFAM" id="SSF46785">
    <property type="entry name" value="Winged helix' DNA-binding domain"/>
    <property type="match status" value="1"/>
</dbReference>
<dbReference type="InterPro" id="IPR036388">
    <property type="entry name" value="WH-like_DNA-bd_sf"/>
</dbReference>
<organism evidence="2 3">
    <name type="scientific">Jeotgalibacillus campisalis</name>
    <dbReference type="NCBI Taxonomy" id="220754"/>
    <lineage>
        <taxon>Bacteria</taxon>
        <taxon>Bacillati</taxon>
        <taxon>Bacillota</taxon>
        <taxon>Bacilli</taxon>
        <taxon>Bacillales</taxon>
        <taxon>Caryophanaceae</taxon>
        <taxon>Jeotgalibacillus</taxon>
    </lineage>
</organism>
<protein>
    <submittedName>
        <fullName evidence="2">PadR family transcriptional regulator</fullName>
    </submittedName>
</protein>